<dbReference type="GO" id="GO:0003677">
    <property type="term" value="F:DNA binding"/>
    <property type="evidence" value="ECO:0007669"/>
    <property type="project" value="InterPro"/>
</dbReference>
<reference evidence="2" key="1">
    <citation type="submission" date="2017-06" db="EMBL/GenBank/DDBJ databases">
        <authorList>
            <person name="Rodrigo-Torres L."/>
            <person name="Arahal R.D."/>
            <person name="Lucena T."/>
        </authorList>
    </citation>
    <scope>NUCLEOTIDE SEQUENCE [LARGE SCALE GENOMIC DNA]</scope>
    <source>
        <strain evidence="2">CECT 9192</strain>
    </source>
</reference>
<dbReference type="Gene3D" id="1.10.443.10">
    <property type="entry name" value="Intergrase catalytic core"/>
    <property type="match status" value="1"/>
</dbReference>
<dbReference type="GO" id="GO:0015074">
    <property type="term" value="P:DNA integration"/>
    <property type="evidence" value="ECO:0007669"/>
    <property type="project" value="InterPro"/>
</dbReference>
<name>A0A1Y6MDA2_9GAMM</name>
<evidence type="ECO:0000313" key="1">
    <source>
        <dbReference type="EMBL" id="SMY34472.1"/>
    </source>
</evidence>
<evidence type="ECO:0008006" key="3">
    <source>
        <dbReference type="Google" id="ProtNLM"/>
    </source>
</evidence>
<dbReference type="RefSeq" id="WP_087853102.1">
    <property type="nucleotide sequence ID" value="NZ_FYAJ01000002.1"/>
</dbReference>
<dbReference type="AlphaFoldDB" id="A0A1Y6MDA2"/>
<proteinExistence type="predicted"/>
<dbReference type="EMBL" id="FYAJ01000002">
    <property type="protein sequence ID" value="SMY34472.1"/>
    <property type="molecule type" value="Genomic_DNA"/>
</dbReference>
<protein>
    <recommendedName>
        <fullName evidence="3">Phage integrase family protein</fullName>
    </recommendedName>
</protein>
<dbReference type="InterPro" id="IPR024965">
    <property type="entry name" value="Putative_integrase"/>
</dbReference>
<accession>A0A1Y6MDA2</accession>
<organism evidence="1 2">
    <name type="scientific">Photobacterium andalusiense</name>
    <dbReference type="NCBI Taxonomy" id="2204296"/>
    <lineage>
        <taxon>Bacteria</taxon>
        <taxon>Pseudomonadati</taxon>
        <taxon>Pseudomonadota</taxon>
        <taxon>Gammaproteobacteria</taxon>
        <taxon>Vibrionales</taxon>
        <taxon>Vibrionaceae</taxon>
        <taxon>Photobacterium</taxon>
    </lineage>
</organism>
<keyword evidence="2" id="KW-1185">Reference proteome</keyword>
<dbReference type="InterPro" id="IPR013762">
    <property type="entry name" value="Integrase-like_cat_sf"/>
</dbReference>
<dbReference type="Proteomes" id="UP000195719">
    <property type="component" value="Unassembled WGS sequence"/>
</dbReference>
<sequence length="863" mass="99406">MKSTDYEFCWFTDEHGSGWETWRELAATWINTKDYGVDARMRALNRFLNDYLVPRFIIDPVELFELRQIDYDKFLIECGLSEGYRVRQNNETCNFIDWVIETYYSQPNDNGDLVPMFKNPFTKATNPVKNQETVYNALPYKYIKQLRRILCPKPRGNFEDWKWAIDQSDALFVNGRHLRDWFIVDESQIDKGDPDCVWREIIVDKPRSIRVNNILRNFAEGDRFFVMWSPVRSMALYTKLELPLRTFQVRMLDSGEADTWRYKQGEWVANDKHNFIEGSEKCPWQKGVYNRIVTPDIGDVMTGLYINTNKTADRNKDEITRGYVIPWQHEDMLYWLEKLRNWQEKYNPIDEPTSIHDLDYKHFGSTKTDIQRDEIGNICFLFRNAAASIKRERLMPITAGYLNTLWVTLMRQLEDDVYRSKQTLSDGSKVRFIDALNPRKTLFPLHSLRVSLITCYSIDGEIPTPVLSKLLVGHSRLIMTMHYTKVTPVMMAKKMKAAEDKINEKDDESLLSFLANKSIEEIGLQSAFKDIESLKTILRVRNPAGWQEKAIGICLVGGNTSPVVENASVSGCWNGGEKLKKANRNQTDLYAPVPHGIENCIRCRWFITDIRYIHSLTAHFNNLSYHASEAAKLAAGLEKEQSLLLDEEYFCEVNGEPFGKYEDLHNLDRRLEKQQTEADEYCKDLVACFQVIRKLLKLEEQRSSGDASDKVVAIGSQADISPYFSFLDTKSEFRQLIQLCDDAEVFTDLRDDLEKTSAIAHRSNKLNTMLMKSGYMPFLMQLDDEAQLLAGNAMINSMIKATGQTDRNKAMSILSSYLDAETYLQDAGLLEEGVKAIEAKTGVNILRLSDLSPSNSIGGKKNG</sequence>
<dbReference type="Pfam" id="PF13009">
    <property type="entry name" value="Integrase_2"/>
    <property type="match status" value="1"/>
</dbReference>
<dbReference type="GO" id="GO:0006310">
    <property type="term" value="P:DNA recombination"/>
    <property type="evidence" value="ECO:0007669"/>
    <property type="project" value="InterPro"/>
</dbReference>
<gene>
    <name evidence="1" type="ORF">PAND9192_01345</name>
</gene>
<evidence type="ECO:0000313" key="2">
    <source>
        <dbReference type="Proteomes" id="UP000195719"/>
    </source>
</evidence>